<dbReference type="RefSeq" id="WP_149114584.1">
    <property type="nucleotide sequence ID" value="NZ_CP042425.1"/>
</dbReference>
<keyword evidence="11" id="KW-0376">Hydrogen peroxide</keyword>
<dbReference type="AlphaFoldDB" id="A0A5C1ALI6"/>
<evidence type="ECO:0000313" key="17">
    <source>
        <dbReference type="EMBL" id="QEL20269.1"/>
    </source>
</evidence>
<dbReference type="KEGG" id="lrs:PX52LOC_07361"/>
<dbReference type="PANTHER" id="PTHR11465:SF23">
    <property type="entry name" value="CATALASE-2"/>
    <property type="match status" value="1"/>
</dbReference>
<dbReference type="GO" id="GO:0020037">
    <property type="term" value="F:heme binding"/>
    <property type="evidence" value="ECO:0007669"/>
    <property type="project" value="InterPro"/>
</dbReference>
<sequence>MLKKLFTAAVIGLAASHAPAQQPAAPTSPTPPKPLTEDGGQPVGNNQNSRTAGPNGPVLLDNFHLIQKLARFDRERIPERVVHARGVGAHGEFVSYGDYSKYTKAKVFSAKDKKTPTFLRFSTVIHPNGSPDQLRDPRGFAVKFYTEEGNWDLVGNNLPVFFIRDAMKFPDMVHSLKPNPVNNQQEPARFFDFFSHIPESTHMLTFVYSDMGTPASLRQMDGFGVHAFKWVNEKGDVTYVKFNWRSLQGHKNYTAAEAAAASAKNHSGLTEDLYENIQAGNFPSWELGLQMMKPEDLDKFDFNPLDDTKVWPGIEEIKVGKLTLNKVPDNFFQFSEQAAFSPGMVVPGIEPSEDKMLQGRLFSYADTQRYRIGANYLDLPVNRPKAAVSNNSQDGALNHGGRSGDLNYEPSVRTGGRRDTTEKEYSKASLADQVVQQPIHKTLNFKQAGDLYLSFKEEEKANLISNLAGDMNKVKNEDVKKQMVAHFYLANADYGTRLAKAVSVSLRDVKALAEKTK</sequence>
<dbReference type="InterPro" id="IPR018028">
    <property type="entry name" value="Catalase"/>
</dbReference>
<dbReference type="PROSITE" id="PS00437">
    <property type="entry name" value="CATALASE_1"/>
    <property type="match status" value="1"/>
</dbReference>
<evidence type="ECO:0000313" key="18">
    <source>
        <dbReference type="Proteomes" id="UP000324974"/>
    </source>
</evidence>
<dbReference type="PROSITE" id="PS51402">
    <property type="entry name" value="CATALASE_3"/>
    <property type="match status" value="1"/>
</dbReference>
<feature type="binding site" description="axial binding residue" evidence="13">
    <location>
        <position position="364"/>
    </location>
    <ligand>
        <name>heme</name>
        <dbReference type="ChEBI" id="CHEBI:30413"/>
    </ligand>
    <ligandPart>
        <name>Fe</name>
        <dbReference type="ChEBI" id="CHEBI:18248"/>
    </ligandPart>
</feature>
<comment type="function">
    <text evidence="2">Decomposes hydrogen peroxide into water and oxygen; serves to protect cells from the toxic effects of hydrogen peroxide.</text>
</comment>
<dbReference type="SMART" id="SM01060">
    <property type="entry name" value="Catalase"/>
    <property type="match status" value="1"/>
</dbReference>
<dbReference type="InterPro" id="IPR024711">
    <property type="entry name" value="Catalase_clade1/3"/>
</dbReference>
<dbReference type="PANTHER" id="PTHR11465">
    <property type="entry name" value="CATALASE"/>
    <property type="match status" value="1"/>
</dbReference>
<dbReference type="GO" id="GO:0042542">
    <property type="term" value="P:response to hydrogen peroxide"/>
    <property type="evidence" value="ECO:0007669"/>
    <property type="project" value="TreeGrafter"/>
</dbReference>
<dbReference type="SUPFAM" id="SSF56634">
    <property type="entry name" value="Heme-dependent catalase-like"/>
    <property type="match status" value="1"/>
</dbReference>
<dbReference type="GO" id="GO:0005737">
    <property type="term" value="C:cytoplasm"/>
    <property type="evidence" value="ECO:0007669"/>
    <property type="project" value="TreeGrafter"/>
</dbReference>
<evidence type="ECO:0000256" key="6">
    <source>
        <dbReference type="ARBA" id="ARBA00022559"/>
    </source>
</evidence>
<evidence type="ECO:0000256" key="2">
    <source>
        <dbReference type="ARBA" id="ARBA00002974"/>
    </source>
</evidence>
<dbReference type="EMBL" id="CP042425">
    <property type="protein sequence ID" value="QEL20269.1"/>
    <property type="molecule type" value="Genomic_DNA"/>
</dbReference>
<feature type="compositionally biased region" description="Polar residues" evidence="14">
    <location>
        <begin position="43"/>
        <end position="52"/>
    </location>
</feature>
<feature type="chain" id="PRO_5022845414" description="Catalase" evidence="15">
    <location>
        <begin position="21"/>
        <end position="517"/>
    </location>
</feature>
<dbReference type="Pfam" id="PF00199">
    <property type="entry name" value="Catalase"/>
    <property type="match status" value="1"/>
</dbReference>
<keyword evidence="6" id="KW-0575">Peroxidase</keyword>
<dbReference type="EC" id="1.11.1.6" evidence="4"/>
<keyword evidence="10 13" id="KW-0408">Iron</keyword>
<evidence type="ECO:0000256" key="12">
    <source>
        <dbReference type="PIRSR" id="PIRSR038928-1"/>
    </source>
</evidence>
<evidence type="ECO:0000256" key="15">
    <source>
        <dbReference type="SAM" id="SignalP"/>
    </source>
</evidence>
<dbReference type="CDD" id="cd08154">
    <property type="entry name" value="catalase_clade_1"/>
    <property type="match status" value="1"/>
</dbReference>
<evidence type="ECO:0000256" key="13">
    <source>
        <dbReference type="PIRSR" id="PIRSR038928-2"/>
    </source>
</evidence>
<evidence type="ECO:0000256" key="3">
    <source>
        <dbReference type="ARBA" id="ARBA00005329"/>
    </source>
</evidence>
<keyword evidence="7 13" id="KW-0349">Heme</keyword>
<feature type="signal peptide" evidence="15">
    <location>
        <begin position="1"/>
        <end position="20"/>
    </location>
</feature>
<feature type="region of interest" description="Disordered" evidence="14">
    <location>
        <begin position="17"/>
        <end position="56"/>
    </location>
</feature>
<keyword evidence="15" id="KW-0732">Signal</keyword>
<evidence type="ECO:0000256" key="8">
    <source>
        <dbReference type="ARBA" id="ARBA00022723"/>
    </source>
</evidence>
<dbReference type="GO" id="GO:0042744">
    <property type="term" value="P:hydrogen peroxide catabolic process"/>
    <property type="evidence" value="ECO:0007669"/>
    <property type="project" value="UniProtKB-KW"/>
</dbReference>
<feature type="compositionally biased region" description="Basic and acidic residues" evidence="14">
    <location>
        <begin position="416"/>
        <end position="425"/>
    </location>
</feature>
<evidence type="ECO:0000256" key="7">
    <source>
        <dbReference type="ARBA" id="ARBA00022617"/>
    </source>
</evidence>
<organism evidence="17 18">
    <name type="scientific">Limnoglobus roseus</name>
    <dbReference type="NCBI Taxonomy" id="2598579"/>
    <lineage>
        <taxon>Bacteria</taxon>
        <taxon>Pseudomonadati</taxon>
        <taxon>Planctomycetota</taxon>
        <taxon>Planctomycetia</taxon>
        <taxon>Gemmatales</taxon>
        <taxon>Gemmataceae</taxon>
        <taxon>Limnoglobus</taxon>
    </lineage>
</organism>
<keyword evidence="9" id="KW-0560">Oxidoreductase</keyword>
<dbReference type="InterPro" id="IPR011614">
    <property type="entry name" value="Catalase_core"/>
</dbReference>
<gene>
    <name evidence="17" type="ORF">PX52LOC_07361</name>
</gene>
<dbReference type="GO" id="GO:0004096">
    <property type="term" value="F:catalase activity"/>
    <property type="evidence" value="ECO:0007669"/>
    <property type="project" value="UniProtKB-EC"/>
</dbReference>
<keyword evidence="18" id="KW-1185">Reference proteome</keyword>
<dbReference type="Pfam" id="PF06628">
    <property type="entry name" value="Catalase-rel"/>
    <property type="match status" value="1"/>
</dbReference>
<dbReference type="PRINTS" id="PR00067">
    <property type="entry name" value="CATALASE"/>
</dbReference>
<comment type="similarity">
    <text evidence="3">Belongs to the catalase family.</text>
</comment>
<dbReference type="PIRSF" id="PIRSF038928">
    <property type="entry name" value="Catalase_clade1-3"/>
    <property type="match status" value="1"/>
</dbReference>
<evidence type="ECO:0000259" key="16">
    <source>
        <dbReference type="SMART" id="SM01060"/>
    </source>
</evidence>
<evidence type="ECO:0000256" key="1">
    <source>
        <dbReference type="ARBA" id="ARBA00001971"/>
    </source>
</evidence>
<evidence type="ECO:0000256" key="9">
    <source>
        <dbReference type="ARBA" id="ARBA00023002"/>
    </source>
</evidence>
<evidence type="ECO:0000256" key="10">
    <source>
        <dbReference type="ARBA" id="ARBA00023004"/>
    </source>
</evidence>
<proteinExistence type="inferred from homology"/>
<dbReference type="OrthoDB" id="9760293at2"/>
<evidence type="ECO:0000256" key="14">
    <source>
        <dbReference type="SAM" id="MobiDB-lite"/>
    </source>
</evidence>
<reference evidence="18" key="1">
    <citation type="submission" date="2019-08" db="EMBL/GenBank/DDBJ databases">
        <title>Limnoglobus roseus gen. nov., sp. nov., a novel freshwater planctomycete with a giant genome from the family Gemmataceae.</title>
        <authorList>
            <person name="Kulichevskaya I.S."/>
            <person name="Naumoff D.G."/>
            <person name="Miroshnikov K."/>
            <person name="Ivanova A."/>
            <person name="Philippov D.A."/>
            <person name="Hakobyan A."/>
            <person name="Rijpstra I.C."/>
            <person name="Sinninghe Damste J.S."/>
            <person name="Liesack W."/>
            <person name="Dedysh S.N."/>
        </authorList>
    </citation>
    <scope>NUCLEOTIDE SEQUENCE [LARGE SCALE GENOMIC DNA]</scope>
    <source>
        <strain evidence="18">PX52</strain>
    </source>
</reference>
<dbReference type="Proteomes" id="UP000324974">
    <property type="component" value="Chromosome"/>
</dbReference>
<comment type="cofactor">
    <cofactor evidence="1 13">
        <name>heme</name>
        <dbReference type="ChEBI" id="CHEBI:30413"/>
    </cofactor>
</comment>
<accession>A0A5C1ALI6</accession>
<dbReference type="GO" id="GO:0046872">
    <property type="term" value="F:metal ion binding"/>
    <property type="evidence" value="ECO:0007669"/>
    <property type="project" value="UniProtKB-KW"/>
</dbReference>
<evidence type="ECO:0000256" key="11">
    <source>
        <dbReference type="ARBA" id="ARBA00023324"/>
    </source>
</evidence>
<protein>
    <recommendedName>
        <fullName evidence="5">Catalase</fullName>
        <ecNumber evidence="4">1.11.1.6</ecNumber>
    </recommendedName>
</protein>
<dbReference type="InterPro" id="IPR002226">
    <property type="entry name" value="Catalase_haem_BS"/>
</dbReference>
<feature type="domain" description="Catalase core" evidence="16">
    <location>
        <begin position="36"/>
        <end position="417"/>
    </location>
</feature>
<evidence type="ECO:0000256" key="5">
    <source>
        <dbReference type="ARBA" id="ARBA00014132"/>
    </source>
</evidence>
<name>A0A5C1ALI6_9BACT</name>
<feature type="region of interest" description="Disordered" evidence="14">
    <location>
        <begin position="387"/>
        <end position="425"/>
    </location>
</feature>
<feature type="active site" evidence="12">
    <location>
        <position position="156"/>
    </location>
</feature>
<feature type="active site" evidence="12">
    <location>
        <position position="83"/>
    </location>
</feature>
<dbReference type="Gene3D" id="2.40.180.10">
    <property type="entry name" value="Catalase core domain"/>
    <property type="match status" value="1"/>
</dbReference>
<evidence type="ECO:0000256" key="4">
    <source>
        <dbReference type="ARBA" id="ARBA00012314"/>
    </source>
</evidence>
<dbReference type="InterPro" id="IPR020835">
    <property type="entry name" value="Catalase_sf"/>
</dbReference>
<dbReference type="InterPro" id="IPR010582">
    <property type="entry name" value="Catalase_immune_responsive"/>
</dbReference>
<keyword evidence="8 13" id="KW-0479">Metal-binding</keyword>